<dbReference type="STRING" id="1216006.VA7868_00121"/>
<feature type="domain" description="HTH lysR-type" evidence="5">
    <location>
        <begin position="8"/>
        <end position="63"/>
    </location>
</feature>
<evidence type="ECO:0000259" key="5">
    <source>
        <dbReference type="PROSITE" id="PS50931"/>
    </source>
</evidence>
<evidence type="ECO:0000313" key="7">
    <source>
        <dbReference type="Proteomes" id="UP000184608"/>
    </source>
</evidence>
<protein>
    <submittedName>
        <fullName evidence="6">HTH-type transcriptional regulator DmlR</fullName>
    </submittedName>
</protein>
<dbReference type="SUPFAM" id="SSF53850">
    <property type="entry name" value="Periplasmic binding protein-like II"/>
    <property type="match status" value="1"/>
</dbReference>
<dbReference type="PANTHER" id="PTHR30537">
    <property type="entry name" value="HTH-TYPE TRANSCRIPTIONAL REGULATOR"/>
    <property type="match status" value="1"/>
</dbReference>
<dbReference type="Gene3D" id="1.10.10.10">
    <property type="entry name" value="Winged helix-like DNA-binding domain superfamily/Winged helix DNA-binding domain"/>
    <property type="match status" value="1"/>
</dbReference>
<dbReference type="PROSITE" id="PS50931">
    <property type="entry name" value="HTH_LYSR"/>
    <property type="match status" value="1"/>
</dbReference>
<dbReference type="Pfam" id="PF00126">
    <property type="entry name" value="HTH_1"/>
    <property type="match status" value="1"/>
</dbReference>
<accession>A0A1M5UMM3</accession>
<dbReference type="PRINTS" id="PR00039">
    <property type="entry name" value="HTHLYSR"/>
</dbReference>
<evidence type="ECO:0000313" key="6">
    <source>
        <dbReference type="EMBL" id="SHH63963.1"/>
    </source>
</evidence>
<dbReference type="SUPFAM" id="SSF46785">
    <property type="entry name" value="Winged helix' DNA-binding domain"/>
    <property type="match status" value="1"/>
</dbReference>
<evidence type="ECO:0000256" key="1">
    <source>
        <dbReference type="ARBA" id="ARBA00009437"/>
    </source>
</evidence>
<dbReference type="AlphaFoldDB" id="A0A1M5UMM3"/>
<dbReference type="OrthoDB" id="9786526at2"/>
<keyword evidence="3" id="KW-0238">DNA-binding</keyword>
<dbReference type="FunFam" id="1.10.10.10:FF:000001">
    <property type="entry name" value="LysR family transcriptional regulator"/>
    <property type="match status" value="1"/>
</dbReference>
<keyword evidence="4" id="KW-0804">Transcription</keyword>
<dbReference type="InterPro" id="IPR005119">
    <property type="entry name" value="LysR_subst-bd"/>
</dbReference>
<proteinExistence type="inferred from homology"/>
<dbReference type="EMBL" id="FQXZ01000003">
    <property type="protein sequence ID" value="SHH63963.1"/>
    <property type="molecule type" value="Genomic_DNA"/>
</dbReference>
<gene>
    <name evidence="6" type="primary">dmlR_2</name>
    <name evidence="6" type="ORF">VA7868_00121</name>
</gene>
<dbReference type="InterPro" id="IPR000847">
    <property type="entry name" value="LysR_HTH_N"/>
</dbReference>
<dbReference type="InterPro" id="IPR036390">
    <property type="entry name" value="WH_DNA-bd_sf"/>
</dbReference>
<name>A0A1M5UMM3_9VIBR</name>
<keyword evidence="7" id="KW-1185">Reference proteome</keyword>
<sequence length="304" mass="33874">MKSSGASYNQIMIFHSIAREGSIRGAARQLEMAAPSVSQSLKRLESKLGLPLFSRSTRQMNLTEAGRFLLENTKEAMTTLDCALEGVRDLRRAPSGKVSMTIPRFVYQSMIQPVFADFCRLYPDIELEISVSEALVNISQEGIDVGIRFGDLIEEGLVARKLTGPVQESFFASPAYLEKYGTPQSPEDLENHKLIQYRFGASNRLAPTRMKQAGSTVTVDIPGAMIVNDTDIIIDGAVAGIGIGRFLTPLMAKYFEQGVLVPILQPYWFEYPGLYLCFQQNSQKAKRIRVLIDFLLEHAQLRAL</sequence>
<dbReference type="Proteomes" id="UP000184608">
    <property type="component" value="Unassembled WGS sequence"/>
</dbReference>
<evidence type="ECO:0000256" key="2">
    <source>
        <dbReference type="ARBA" id="ARBA00023015"/>
    </source>
</evidence>
<evidence type="ECO:0000256" key="3">
    <source>
        <dbReference type="ARBA" id="ARBA00023125"/>
    </source>
</evidence>
<dbReference type="InterPro" id="IPR036388">
    <property type="entry name" value="WH-like_DNA-bd_sf"/>
</dbReference>
<dbReference type="Pfam" id="PF03466">
    <property type="entry name" value="LysR_substrate"/>
    <property type="match status" value="1"/>
</dbReference>
<dbReference type="Gene3D" id="3.40.190.290">
    <property type="match status" value="1"/>
</dbReference>
<dbReference type="GO" id="GO:0003677">
    <property type="term" value="F:DNA binding"/>
    <property type="evidence" value="ECO:0007669"/>
    <property type="project" value="UniProtKB-KW"/>
</dbReference>
<dbReference type="GO" id="GO:0003700">
    <property type="term" value="F:DNA-binding transcription factor activity"/>
    <property type="evidence" value="ECO:0007669"/>
    <property type="project" value="InterPro"/>
</dbReference>
<keyword evidence="2" id="KW-0805">Transcription regulation</keyword>
<dbReference type="PANTHER" id="PTHR30537:SF5">
    <property type="entry name" value="HTH-TYPE TRANSCRIPTIONAL ACTIVATOR TTDR-RELATED"/>
    <property type="match status" value="1"/>
</dbReference>
<dbReference type="InterPro" id="IPR058163">
    <property type="entry name" value="LysR-type_TF_proteobact-type"/>
</dbReference>
<reference evidence="6 7" key="1">
    <citation type="submission" date="2016-11" db="EMBL/GenBank/DDBJ databases">
        <authorList>
            <person name="Jaros S."/>
            <person name="Januszkiewicz K."/>
            <person name="Wedrychowicz H."/>
        </authorList>
    </citation>
    <scope>NUCLEOTIDE SEQUENCE [LARGE SCALE GENOMIC DNA]</scope>
    <source>
        <strain evidence="6 7">CECT 7868</strain>
    </source>
</reference>
<evidence type="ECO:0000256" key="4">
    <source>
        <dbReference type="ARBA" id="ARBA00023163"/>
    </source>
</evidence>
<organism evidence="6 7">
    <name type="scientific">Vibrio aerogenes CECT 7868</name>
    <dbReference type="NCBI Taxonomy" id="1216006"/>
    <lineage>
        <taxon>Bacteria</taxon>
        <taxon>Pseudomonadati</taxon>
        <taxon>Pseudomonadota</taxon>
        <taxon>Gammaproteobacteria</taxon>
        <taxon>Vibrionales</taxon>
        <taxon>Vibrionaceae</taxon>
        <taxon>Vibrio</taxon>
    </lineage>
</organism>
<dbReference type="RefSeq" id="WP_073601924.1">
    <property type="nucleotide sequence ID" value="NZ_FQXZ01000003.1"/>
</dbReference>
<comment type="similarity">
    <text evidence="1">Belongs to the LysR transcriptional regulatory family.</text>
</comment>